<name>A0A3E0TU03_9GAMM</name>
<accession>A0A3E0TU03</accession>
<evidence type="ECO:0000313" key="1">
    <source>
        <dbReference type="EMBL" id="REL27837.1"/>
    </source>
</evidence>
<reference evidence="1 2" key="1">
    <citation type="submission" date="2018-08" db="EMBL/GenBank/DDBJ databases">
        <title>Thalassotalea euphylliae genome.</title>
        <authorList>
            <person name="Summers S."/>
            <person name="Rice S.A."/>
            <person name="Freckelton M.L."/>
            <person name="Nedved B.T."/>
            <person name="Hadfield M.G."/>
        </authorList>
    </citation>
    <scope>NUCLEOTIDE SEQUENCE [LARGE SCALE GENOMIC DNA]</scope>
    <source>
        <strain evidence="1 2">H1</strain>
    </source>
</reference>
<evidence type="ECO:0000313" key="2">
    <source>
        <dbReference type="Proteomes" id="UP000256478"/>
    </source>
</evidence>
<gene>
    <name evidence="1" type="ORF">DXX93_15580</name>
</gene>
<dbReference type="EMBL" id="QUOU01000001">
    <property type="protein sequence ID" value="REL27837.1"/>
    <property type="molecule type" value="Genomic_DNA"/>
</dbReference>
<proteinExistence type="predicted"/>
<dbReference type="RefSeq" id="WP_116008904.1">
    <property type="nucleotide sequence ID" value="NZ_QUOU01000001.1"/>
</dbReference>
<protein>
    <submittedName>
        <fullName evidence="1">Uncharacterized protein</fullName>
    </submittedName>
</protein>
<dbReference type="AlphaFoldDB" id="A0A3E0TU03"/>
<sequence>MDLSSLKTLQQNSKRSYNDQKSIIKKVLAGKVITCKACQQPVTFAPAADTRSAKVGCAKGCTDIELDIS</sequence>
<comment type="caution">
    <text evidence="1">The sequence shown here is derived from an EMBL/GenBank/DDBJ whole genome shotgun (WGS) entry which is preliminary data.</text>
</comment>
<dbReference type="Proteomes" id="UP000256478">
    <property type="component" value="Unassembled WGS sequence"/>
</dbReference>
<organism evidence="1 2">
    <name type="scientific">Thalassotalea euphylliae</name>
    <dbReference type="NCBI Taxonomy" id="1655234"/>
    <lineage>
        <taxon>Bacteria</taxon>
        <taxon>Pseudomonadati</taxon>
        <taxon>Pseudomonadota</taxon>
        <taxon>Gammaproteobacteria</taxon>
        <taxon>Alteromonadales</taxon>
        <taxon>Colwelliaceae</taxon>
        <taxon>Thalassotalea</taxon>
    </lineage>
</organism>